<gene>
    <name evidence="2" type="ORF">JCM19241_3398</name>
</gene>
<comment type="caution">
    <text evidence="2">The sequence shown here is derived from an EMBL/GenBank/DDBJ whole genome shotgun (WGS) entry which is preliminary data.</text>
</comment>
<keyword evidence="1" id="KW-0812">Transmembrane</keyword>
<dbReference type="Proteomes" id="UP000031666">
    <property type="component" value="Unassembled WGS sequence"/>
</dbReference>
<evidence type="ECO:0000313" key="3">
    <source>
        <dbReference type="Proteomes" id="UP000031666"/>
    </source>
</evidence>
<proteinExistence type="predicted"/>
<reference evidence="2 3" key="1">
    <citation type="submission" date="2015-01" db="EMBL/GenBank/DDBJ databases">
        <title>Vibrio sp. C94 JCM 19241 whole genome shotgun sequence.</title>
        <authorList>
            <person name="Sawabe T."/>
            <person name="Meirelles P."/>
            <person name="Feng G."/>
            <person name="Sayaka M."/>
            <person name="Hattori M."/>
            <person name="Ohkuma M."/>
        </authorList>
    </citation>
    <scope>NUCLEOTIDE SEQUENCE [LARGE SCALE GENOMIC DNA]</scope>
    <source>
        <strain evidence="3">JCM 19241</strain>
    </source>
</reference>
<name>A0A0B8QA74_9VIBR</name>
<keyword evidence="1" id="KW-0472">Membrane</keyword>
<evidence type="ECO:0000256" key="1">
    <source>
        <dbReference type="SAM" id="Phobius"/>
    </source>
</evidence>
<dbReference type="RefSeq" id="WP_261833171.1">
    <property type="nucleotide sequence ID" value="NZ_AP024881.1"/>
</dbReference>
<dbReference type="EMBL" id="BBSC01000004">
    <property type="protein sequence ID" value="GAM75486.1"/>
    <property type="molecule type" value="Genomic_DNA"/>
</dbReference>
<sequence>MPRFIQILQIIIAVLIGGVFAYDLILQGISIFEEKYITITLALTALLELALFVIYKLIVDD</sequence>
<feature type="transmembrane region" description="Helical" evidence="1">
    <location>
        <begin position="37"/>
        <end position="58"/>
    </location>
</feature>
<accession>A0A0B8QA74</accession>
<reference evidence="2 3" key="2">
    <citation type="submission" date="2015-01" db="EMBL/GenBank/DDBJ databases">
        <authorList>
            <consortium name="NBRP consortium"/>
            <person name="Sawabe T."/>
            <person name="Meirelles P."/>
            <person name="Feng G."/>
            <person name="Sayaka M."/>
            <person name="Hattori M."/>
            <person name="Ohkuma M."/>
        </authorList>
    </citation>
    <scope>NUCLEOTIDE SEQUENCE [LARGE SCALE GENOMIC DNA]</scope>
    <source>
        <strain evidence="3">JCM 19241</strain>
    </source>
</reference>
<protein>
    <submittedName>
        <fullName evidence="2">Uncharacterized protein</fullName>
    </submittedName>
</protein>
<dbReference type="AlphaFoldDB" id="A0A0B8QA74"/>
<evidence type="ECO:0000313" key="2">
    <source>
        <dbReference type="EMBL" id="GAM75486.1"/>
    </source>
</evidence>
<dbReference type="STRING" id="1481914.JCM19241_3398"/>
<keyword evidence="1" id="KW-1133">Transmembrane helix</keyword>
<organism evidence="2 3">
    <name type="scientific">Vibrio ishigakensis</name>
    <dbReference type="NCBI Taxonomy" id="1481914"/>
    <lineage>
        <taxon>Bacteria</taxon>
        <taxon>Pseudomonadati</taxon>
        <taxon>Pseudomonadota</taxon>
        <taxon>Gammaproteobacteria</taxon>
        <taxon>Vibrionales</taxon>
        <taxon>Vibrionaceae</taxon>
        <taxon>Vibrio</taxon>
    </lineage>
</organism>